<feature type="domain" description="Transposase IS200-like" evidence="1">
    <location>
        <begin position="3"/>
        <end position="36"/>
    </location>
</feature>
<evidence type="ECO:0000313" key="2">
    <source>
        <dbReference type="EMBL" id="MBC5668193.1"/>
    </source>
</evidence>
<gene>
    <name evidence="2" type="ORF">H8S00_09380</name>
</gene>
<dbReference type="Gene3D" id="3.30.70.1290">
    <property type="entry name" value="Transposase IS200-like"/>
    <property type="match status" value="1"/>
</dbReference>
<proteinExistence type="predicted"/>
<protein>
    <submittedName>
        <fullName evidence="2">Transposase</fullName>
    </submittedName>
</protein>
<evidence type="ECO:0000313" key="3">
    <source>
        <dbReference type="Proteomes" id="UP000597877"/>
    </source>
</evidence>
<dbReference type="Pfam" id="PF01797">
    <property type="entry name" value="Y1_Tnp"/>
    <property type="match status" value="1"/>
</dbReference>
<comment type="caution">
    <text evidence="2">The sequence shown here is derived from an EMBL/GenBank/DDBJ whole genome shotgun (WGS) entry which is preliminary data.</text>
</comment>
<reference evidence="2 3" key="1">
    <citation type="submission" date="2020-08" db="EMBL/GenBank/DDBJ databases">
        <title>Genome public.</title>
        <authorList>
            <person name="Liu C."/>
            <person name="Sun Q."/>
        </authorList>
    </citation>
    <scope>NUCLEOTIDE SEQUENCE [LARGE SCALE GENOMIC DNA]</scope>
    <source>
        <strain evidence="2 3">BX4</strain>
    </source>
</reference>
<dbReference type="SUPFAM" id="SSF143422">
    <property type="entry name" value="Transposase IS200-like"/>
    <property type="match status" value="1"/>
</dbReference>
<dbReference type="Proteomes" id="UP000597877">
    <property type="component" value="Unassembled WGS sequence"/>
</dbReference>
<dbReference type="InterPro" id="IPR002686">
    <property type="entry name" value="Transposase_17"/>
</dbReference>
<name>A0ABR7F3K5_9FIRM</name>
<accession>A0ABR7F3K5</accession>
<keyword evidence="3" id="KW-1185">Reference proteome</keyword>
<dbReference type="EMBL" id="JACOOZ010000006">
    <property type="protein sequence ID" value="MBC5668193.1"/>
    <property type="molecule type" value="Genomic_DNA"/>
</dbReference>
<dbReference type="InterPro" id="IPR036515">
    <property type="entry name" value="Transposase_17_sf"/>
</dbReference>
<organism evidence="2 3">
    <name type="scientific">Eubacterium segne</name>
    <dbReference type="NCBI Taxonomy" id="2763045"/>
    <lineage>
        <taxon>Bacteria</taxon>
        <taxon>Bacillati</taxon>
        <taxon>Bacillota</taxon>
        <taxon>Clostridia</taxon>
        <taxon>Eubacteriales</taxon>
        <taxon>Eubacteriaceae</taxon>
        <taxon>Eubacterium</taxon>
    </lineage>
</organism>
<sequence>MMCKYHIVFIPKYMRKAIYGAYRENTRDILIKLCEMK</sequence>
<evidence type="ECO:0000259" key="1">
    <source>
        <dbReference type="Pfam" id="PF01797"/>
    </source>
</evidence>